<dbReference type="InterPro" id="IPR002401">
    <property type="entry name" value="Cyt_P450_E_grp-I"/>
</dbReference>
<sequence>MALTLLITTLLVCFCINSLLTYLHLRKYPALTSLSSLTNLSYLYYRSHPFRTKYLYHKHKQHPIIRLAPNTLSFASTRAIKDIYGHGTPCRKDDVYYLTMGSHANVLNVVDRGQHAQKRKMLAHAFAARNLERWEGKIGEKVRRLVLQLDWRCLAEGGSVESADVTVDFRAWLNLFTVEAVVDLALSEKLGLLGLGVDRVAVEGGDGVKYIDSLHCGGRFVSTFVGATDWFRSLKTVSIWFSPYLRSQWERGQNFGMIVRTLVDKRLRRDESGEQLDDFLDCLITDKKGNARCLDRGEIEAEAGILLDAGSDTTAIALTHALYYLIKNPRSLEILRKEVADALSEETIAPYAKVKNLPYLKACLDESLRLSPPVSRGVERRTPPGGTEISGESIPGDVAVSVPTYVVHRDPTIFSDPDEFRPERWLEDGEEAKQMRDAFIPFSTGARGCIGRNISMIEQQIVIATLVHRYEFALPYGNWELEWEEAFLLWPAKMPLKIWRK</sequence>
<keyword evidence="10" id="KW-1185">Reference proteome</keyword>
<reference evidence="10" key="1">
    <citation type="journal article" date="2014" name="Nat. Commun.">
        <title>Genomic adaptations of the halophilic Dead Sea filamentous fungus Eurotium rubrum.</title>
        <authorList>
            <person name="Kis-Papo T."/>
            <person name="Weig A.R."/>
            <person name="Riley R."/>
            <person name="Persoh D."/>
            <person name="Salamov A."/>
            <person name="Sun H."/>
            <person name="Lipzen A."/>
            <person name="Wasser S.P."/>
            <person name="Rambold G."/>
            <person name="Grigoriev I.V."/>
            <person name="Nevo E."/>
        </authorList>
    </citation>
    <scope>NUCLEOTIDE SEQUENCE [LARGE SCALE GENOMIC DNA]</scope>
    <source>
        <strain evidence="10">CBS 135680</strain>
    </source>
</reference>
<dbReference type="InterPro" id="IPR050121">
    <property type="entry name" value="Cytochrome_P450_monoxygenase"/>
</dbReference>
<evidence type="ECO:0000256" key="8">
    <source>
        <dbReference type="SAM" id="MobiDB-lite"/>
    </source>
</evidence>
<accession>A0A017SLZ7</accession>
<keyword evidence="6 7" id="KW-0349">Heme</keyword>
<comment type="cofactor">
    <cofactor evidence="1 6">
        <name>heme</name>
        <dbReference type="ChEBI" id="CHEBI:30413"/>
    </cofactor>
</comment>
<dbReference type="PRINTS" id="PR00385">
    <property type="entry name" value="P450"/>
</dbReference>
<dbReference type="GeneID" id="63702197"/>
<organism evidence="9 10">
    <name type="scientific">Aspergillus ruber (strain CBS 135680)</name>
    <dbReference type="NCBI Taxonomy" id="1388766"/>
    <lineage>
        <taxon>Eukaryota</taxon>
        <taxon>Fungi</taxon>
        <taxon>Dikarya</taxon>
        <taxon>Ascomycota</taxon>
        <taxon>Pezizomycotina</taxon>
        <taxon>Eurotiomycetes</taxon>
        <taxon>Eurotiomycetidae</taxon>
        <taxon>Eurotiales</taxon>
        <taxon>Aspergillaceae</taxon>
        <taxon>Aspergillus</taxon>
        <taxon>Aspergillus subgen. Aspergillus</taxon>
    </lineage>
</organism>
<dbReference type="CDD" id="cd11061">
    <property type="entry name" value="CYP67-like"/>
    <property type="match status" value="1"/>
</dbReference>
<dbReference type="Gene3D" id="1.10.630.10">
    <property type="entry name" value="Cytochrome P450"/>
    <property type="match status" value="1"/>
</dbReference>
<name>A0A017SLZ7_ASPRC</name>
<dbReference type="InterPro" id="IPR036396">
    <property type="entry name" value="Cyt_P450_sf"/>
</dbReference>
<dbReference type="RefSeq" id="XP_040641671.1">
    <property type="nucleotide sequence ID" value="XM_040787073.1"/>
</dbReference>
<dbReference type="STRING" id="1388766.A0A017SLZ7"/>
<dbReference type="InterPro" id="IPR017972">
    <property type="entry name" value="Cyt_P450_CS"/>
</dbReference>
<dbReference type="GO" id="GO:0005506">
    <property type="term" value="F:iron ion binding"/>
    <property type="evidence" value="ECO:0007669"/>
    <property type="project" value="InterPro"/>
</dbReference>
<evidence type="ECO:0000256" key="3">
    <source>
        <dbReference type="ARBA" id="ARBA00022723"/>
    </source>
</evidence>
<dbReference type="Proteomes" id="UP000019804">
    <property type="component" value="Unassembled WGS sequence"/>
</dbReference>
<dbReference type="GO" id="GO:0016705">
    <property type="term" value="F:oxidoreductase activity, acting on paired donors, with incorporation or reduction of molecular oxygen"/>
    <property type="evidence" value="ECO:0007669"/>
    <property type="project" value="InterPro"/>
</dbReference>
<evidence type="ECO:0000256" key="6">
    <source>
        <dbReference type="PIRSR" id="PIRSR602401-1"/>
    </source>
</evidence>
<dbReference type="AlphaFoldDB" id="A0A017SLZ7"/>
<proteinExistence type="inferred from homology"/>
<keyword evidence="3 6" id="KW-0479">Metal-binding</keyword>
<dbReference type="PROSITE" id="PS00086">
    <property type="entry name" value="CYTOCHROME_P450"/>
    <property type="match status" value="1"/>
</dbReference>
<keyword evidence="5 6" id="KW-0408">Iron</keyword>
<dbReference type="HOGENOM" id="CLU_001570_14_0_1"/>
<dbReference type="OrthoDB" id="2789670at2759"/>
<evidence type="ECO:0000313" key="9">
    <source>
        <dbReference type="EMBL" id="EYE97983.1"/>
    </source>
</evidence>
<evidence type="ECO:0000256" key="2">
    <source>
        <dbReference type="ARBA" id="ARBA00010617"/>
    </source>
</evidence>
<feature type="binding site" description="axial binding residue" evidence="6">
    <location>
        <position position="449"/>
    </location>
    <ligand>
        <name>heme</name>
        <dbReference type="ChEBI" id="CHEBI:30413"/>
    </ligand>
    <ligandPart>
        <name>Fe</name>
        <dbReference type="ChEBI" id="CHEBI:18248"/>
    </ligandPart>
</feature>
<evidence type="ECO:0000256" key="4">
    <source>
        <dbReference type="ARBA" id="ARBA00023002"/>
    </source>
</evidence>
<evidence type="ECO:0000256" key="1">
    <source>
        <dbReference type="ARBA" id="ARBA00001971"/>
    </source>
</evidence>
<dbReference type="SUPFAM" id="SSF48264">
    <property type="entry name" value="Cytochrome P450"/>
    <property type="match status" value="1"/>
</dbReference>
<keyword evidence="4 7" id="KW-0560">Oxidoreductase</keyword>
<protein>
    <submittedName>
        <fullName evidence="9">Benzoate 4-monooxygenase cytochrome P450</fullName>
    </submittedName>
</protein>
<dbReference type="PANTHER" id="PTHR24305:SF172">
    <property type="entry name" value="P450, PUTATIVE (EUROFUNG)-RELATED"/>
    <property type="match status" value="1"/>
</dbReference>
<dbReference type="PANTHER" id="PTHR24305">
    <property type="entry name" value="CYTOCHROME P450"/>
    <property type="match status" value="1"/>
</dbReference>
<feature type="region of interest" description="Disordered" evidence="8">
    <location>
        <begin position="374"/>
        <end position="393"/>
    </location>
</feature>
<dbReference type="InterPro" id="IPR001128">
    <property type="entry name" value="Cyt_P450"/>
</dbReference>
<evidence type="ECO:0000256" key="7">
    <source>
        <dbReference type="RuleBase" id="RU000461"/>
    </source>
</evidence>
<dbReference type="GO" id="GO:0020037">
    <property type="term" value="F:heme binding"/>
    <property type="evidence" value="ECO:0007669"/>
    <property type="project" value="InterPro"/>
</dbReference>
<dbReference type="EMBL" id="KK088414">
    <property type="protein sequence ID" value="EYE97983.1"/>
    <property type="molecule type" value="Genomic_DNA"/>
</dbReference>
<dbReference type="GO" id="GO:0004497">
    <property type="term" value="F:monooxygenase activity"/>
    <property type="evidence" value="ECO:0007669"/>
    <property type="project" value="UniProtKB-KW"/>
</dbReference>
<evidence type="ECO:0000313" key="10">
    <source>
        <dbReference type="Proteomes" id="UP000019804"/>
    </source>
</evidence>
<evidence type="ECO:0000256" key="5">
    <source>
        <dbReference type="ARBA" id="ARBA00023004"/>
    </source>
</evidence>
<gene>
    <name evidence="9" type="ORF">EURHEDRAFT_528722</name>
</gene>
<dbReference type="Pfam" id="PF00067">
    <property type="entry name" value="p450"/>
    <property type="match status" value="1"/>
</dbReference>
<comment type="similarity">
    <text evidence="2 7">Belongs to the cytochrome P450 family.</text>
</comment>
<dbReference type="PRINTS" id="PR00463">
    <property type="entry name" value="EP450I"/>
</dbReference>
<keyword evidence="7 9" id="KW-0503">Monooxygenase</keyword>